<dbReference type="RefSeq" id="WP_008437473.1">
    <property type="nucleotide sequence ID" value="NZ_LVJS01000051.1"/>
</dbReference>
<feature type="domain" description="HipA N-terminal subdomain 1" evidence="5">
    <location>
        <begin position="23"/>
        <end position="108"/>
    </location>
</feature>
<dbReference type="PANTHER" id="PTHR37419">
    <property type="entry name" value="SERINE/THREONINE-PROTEIN KINASE TOXIN HIPA"/>
    <property type="match status" value="1"/>
</dbReference>
<comment type="similarity">
    <text evidence="1">Belongs to the HipA Ser/Thr kinase family.</text>
</comment>
<dbReference type="eggNOG" id="COG3550">
    <property type="taxonomic scope" value="Bacteria"/>
</dbReference>
<keyword evidence="7" id="KW-1185">Reference proteome</keyword>
<keyword evidence="3" id="KW-0418">Kinase</keyword>
<evidence type="ECO:0000313" key="6">
    <source>
        <dbReference type="EMBL" id="KZC23057.1"/>
    </source>
</evidence>
<dbReference type="EMBL" id="LVJS01000051">
    <property type="protein sequence ID" value="KZC23057.1"/>
    <property type="molecule type" value="Genomic_DNA"/>
</dbReference>
<evidence type="ECO:0000259" key="5">
    <source>
        <dbReference type="Pfam" id="PF13657"/>
    </source>
</evidence>
<evidence type="ECO:0000256" key="2">
    <source>
        <dbReference type="ARBA" id="ARBA00022679"/>
    </source>
</evidence>
<organism evidence="6 7">
    <name type="scientific">Rhodanobacter thiooxydans</name>
    <dbReference type="NCBI Taxonomy" id="416169"/>
    <lineage>
        <taxon>Bacteria</taxon>
        <taxon>Pseudomonadati</taxon>
        <taxon>Pseudomonadota</taxon>
        <taxon>Gammaproteobacteria</taxon>
        <taxon>Lysobacterales</taxon>
        <taxon>Rhodanobacteraceae</taxon>
        <taxon>Rhodanobacter</taxon>
    </lineage>
</organism>
<gene>
    <name evidence="6" type="ORF">RHOFW104T7_16060</name>
</gene>
<dbReference type="AlphaFoldDB" id="A0A154QGG6"/>
<comment type="caution">
    <text evidence="6">The sequence shown here is derived from an EMBL/GenBank/DDBJ whole genome shotgun (WGS) entry which is preliminary data.</text>
</comment>
<evidence type="ECO:0000313" key="7">
    <source>
        <dbReference type="Proteomes" id="UP000076131"/>
    </source>
</evidence>
<reference evidence="6 7" key="1">
    <citation type="journal article" date="2016" name="MBio">
        <title>Lateral Gene Transfer in a Heavy Metal-Contaminated-Groundwater Microbial Community.</title>
        <authorList>
            <person name="Hemme C.L."/>
            <person name="Green S.J."/>
            <person name="Rishishwar L."/>
            <person name="Prakash O."/>
            <person name="Pettenato A."/>
            <person name="Chakraborty R."/>
            <person name="Deutschbauer A.M."/>
            <person name="Van Nostrand J.D."/>
            <person name="Wu L."/>
            <person name="He Z."/>
            <person name="Jordan I.K."/>
            <person name="Hazen T.C."/>
            <person name="Arkin A.P."/>
            <person name="Kostka J.E."/>
            <person name="Zhou J."/>
        </authorList>
    </citation>
    <scope>NUCLEOTIDE SEQUENCE [LARGE SCALE GENOMIC DNA]</scope>
    <source>
        <strain evidence="6 7">FW104-T7</strain>
    </source>
</reference>
<evidence type="ECO:0000259" key="4">
    <source>
        <dbReference type="Pfam" id="PF07804"/>
    </source>
</evidence>
<proteinExistence type="inferred from homology"/>
<dbReference type="PANTHER" id="PTHR37419:SF8">
    <property type="entry name" value="TOXIN YJJJ"/>
    <property type="match status" value="1"/>
</dbReference>
<dbReference type="GO" id="GO:0005829">
    <property type="term" value="C:cytosol"/>
    <property type="evidence" value="ECO:0007669"/>
    <property type="project" value="TreeGrafter"/>
</dbReference>
<dbReference type="InterPro" id="IPR012893">
    <property type="entry name" value="HipA-like_C"/>
</dbReference>
<dbReference type="Gene3D" id="1.10.1070.20">
    <property type="match status" value="1"/>
</dbReference>
<sequence>MSARSETVLDVVLDDATLGATMAIGSLRCERSGTSEAIGFAYHRDYLEQRRSVAIAPDLPLVAGPSWPAREQALFGIFRDISPDRWGRMLMERREALEAREAKRRLRRLSEWDFLTGVDDCTRMGALRLRRTEPPHAWVDERERSAPPATRLRELEAIARELSREDAEERPEYARWLAQLMAPGTSMGGARPKATFADEHGALWLAKFPAHDDRRDVGAWEYLAWRLARAAGLIVPDARLLRFGRGYRSFTVRRFDRQGDSRRLYASTMTLTGRNDGEGGSYLDIAQAIQRHGDPGGIGDDLAQLYRRIAFSILIGNRDDHLRNHGFLRTSDGWRLAPAFDINPNPDKREHALAIDAHDPSPRLANLRATHTFYRLDGTQAKAIEAEVRDAVAHWPAIATELKLPRTARDQLAALIGD</sequence>
<feature type="domain" description="HipA-like C-terminal" evidence="4">
    <location>
        <begin position="185"/>
        <end position="395"/>
    </location>
</feature>
<keyword evidence="2" id="KW-0808">Transferase</keyword>
<dbReference type="Proteomes" id="UP000076131">
    <property type="component" value="Unassembled WGS sequence"/>
</dbReference>
<dbReference type="STRING" id="416169.RHOFW104T7_16060"/>
<dbReference type="GO" id="GO:0004674">
    <property type="term" value="F:protein serine/threonine kinase activity"/>
    <property type="evidence" value="ECO:0007669"/>
    <property type="project" value="TreeGrafter"/>
</dbReference>
<evidence type="ECO:0008006" key="8">
    <source>
        <dbReference type="Google" id="ProtNLM"/>
    </source>
</evidence>
<accession>A0A154QGG6</accession>
<evidence type="ECO:0000256" key="1">
    <source>
        <dbReference type="ARBA" id="ARBA00010164"/>
    </source>
</evidence>
<dbReference type="Pfam" id="PF07804">
    <property type="entry name" value="HipA_C"/>
    <property type="match status" value="1"/>
</dbReference>
<evidence type="ECO:0000256" key="3">
    <source>
        <dbReference type="ARBA" id="ARBA00022777"/>
    </source>
</evidence>
<dbReference type="Pfam" id="PF13657">
    <property type="entry name" value="Couple_hipA"/>
    <property type="match status" value="1"/>
</dbReference>
<protein>
    <recommendedName>
        <fullName evidence="8">Toxin HipA</fullName>
    </recommendedName>
</protein>
<dbReference type="InterPro" id="IPR052028">
    <property type="entry name" value="HipA_Ser/Thr_kinase"/>
</dbReference>
<name>A0A154QGG6_9GAMM</name>
<dbReference type="InterPro" id="IPR017508">
    <property type="entry name" value="HipA_N1"/>
</dbReference>